<dbReference type="InterPro" id="IPR011993">
    <property type="entry name" value="PH-like_dom_sf"/>
</dbReference>
<feature type="compositionally biased region" description="Low complexity" evidence="2">
    <location>
        <begin position="181"/>
        <end position="198"/>
    </location>
</feature>
<dbReference type="Pfam" id="PF00620">
    <property type="entry name" value="RhoGAP"/>
    <property type="match status" value="1"/>
</dbReference>
<dbReference type="SMART" id="SM00233">
    <property type="entry name" value="PH"/>
    <property type="match status" value="1"/>
</dbReference>
<dbReference type="RefSeq" id="XP_017986622.1">
    <property type="nucleotide sequence ID" value="XM_018131490.1"/>
</dbReference>
<dbReference type="GO" id="GO:0007010">
    <property type="term" value="P:cytoskeleton organization"/>
    <property type="evidence" value="ECO:0007669"/>
    <property type="project" value="UniProtKB-ARBA"/>
</dbReference>
<dbReference type="STRING" id="45286.A0A109UW34"/>
<organism evidence="5 6">
    <name type="scientific">Eremothecium sinecaudum</name>
    <dbReference type="NCBI Taxonomy" id="45286"/>
    <lineage>
        <taxon>Eukaryota</taxon>
        <taxon>Fungi</taxon>
        <taxon>Dikarya</taxon>
        <taxon>Ascomycota</taxon>
        <taxon>Saccharomycotina</taxon>
        <taxon>Saccharomycetes</taxon>
        <taxon>Saccharomycetales</taxon>
        <taxon>Saccharomycetaceae</taxon>
        <taxon>Eremothecium</taxon>
    </lineage>
</organism>
<dbReference type="Pfam" id="PF00787">
    <property type="entry name" value="PX"/>
    <property type="match status" value="1"/>
</dbReference>
<dbReference type="InterPro" id="IPR050729">
    <property type="entry name" value="Rho-GAP"/>
</dbReference>
<accession>A0A109UW34</accession>
<dbReference type="SUPFAM" id="SSF48350">
    <property type="entry name" value="GTPase activation domain, GAP"/>
    <property type="match status" value="1"/>
</dbReference>
<name>A0A109UW34_9SACH</name>
<feature type="compositionally biased region" description="Polar residues" evidence="2">
    <location>
        <begin position="253"/>
        <end position="265"/>
    </location>
</feature>
<feature type="region of interest" description="Disordered" evidence="2">
    <location>
        <begin position="730"/>
        <end position="750"/>
    </location>
</feature>
<dbReference type="GO" id="GO:0005938">
    <property type="term" value="C:cell cortex"/>
    <property type="evidence" value="ECO:0007669"/>
    <property type="project" value="UniProtKB-ARBA"/>
</dbReference>
<dbReference type="GO" id="GO:0005933">
    <property type="term" value="C:cellular bud"/>
    <property type="evidence" value="ECO:0007669"/>
    <property type="project" value="UniProtKB-ARBA"/>
</dbReference>
<dbReference type="InterPro" id="IPR036871">
    <property type="entry name" value="PX_dom_sf"/>
</dbReference>
<dbReference type="SUPFAM" id="SSF50729">
    <property type="entry name" value="PH domain-like"/>
    <property type="match status" value="1"/>
</dbReference>
<evidence type="ECO:0000313" key="6">
    <source>
        <dbReference type="Proteomes" id="UP000243052"/>
    </source>
</evidence>
<dbReference type="OrthoDB" id="185175at2759"/>
<dbReference type="CDD" id="cd06093">
    <property type="entry name" value="PX_domain"/>
    <property type="match status" value="1"/>
</dbReference>
<keyword evidence="1" id="KW-0343">GTPase activation</keyword>
<keyword evidence="6" id="KW-1185">Reference proteome</keyword>
<dbReference type="SUPFAM" id="SSF64268">
    <property type="entry name" value="PX domain"/>
    <property type="match status" value="1"/>
</dbReference>
<dbReference type="InterPro" id="IPR001683">
    <property type="entry name" value="PX_dom"/>
</dbReference>
<dbReference type="GO" id="GO:0005096">
    <property type="term" value="F:GTPase activator activity"/>
    <property type="evidence" value="ECO:0007669"/>
    <property type="project" value="UniProtKB-KW"/>
</dbReference>
<evidence type="ECO:0000256" key="1">
    <source>
        <dbReference type="ARBA" id="ARBA00022468"/>
    </source>
</evidence>
<dbReference type="PROSITE" id="PS50238">
    <property type="entry name" value="RHOGAP"/>
    <property type="match status" value="1"/>
</dbReference>
<dbReference type="InterPro" id="IPR000198">
    <property type="entry name" value="RhoGAP_dom"/>
</dbReference>
<gene>
    <name evidence="5" type="ORF">AW171_hschr31467</name>
</gene>
<feature type="region of interest" description="Disordered" evidence="2">
    <location>
        <begin position="216"/>
        <end position="280"/>
    </location>
</feature>
<evidence type="ECO:0000256" key="2">
    <source>
        <dbReference type="SAM" id="MobiDB-lite"/>
    </source>
</evidence>
<dbReference type="GO" id="GO:0035091">
    <property type="term" value="F:phosphatidylinositol binding"/>
    <property type="evidence" value="ECO:0007669"/>
    <property type="project" value="InterPro"/>
</dbReference>
<dbReference type="GO" id="GO:0007165">
    <property type="term" value="P:signal transduction"/>
    <property type="evidence" value="ECO:0007669"/>
    <property type="project" value="InterPro"/>
</dbReference>
<feature type="domain" description="PH" evidence="3">
    <location>
        <begin position="576"/>
        <end position="683"/>
    </location>
</feature>
<feature type="region of interest" description="Disordered" evidence="2">
    <location>
        <begin position="293"/>
        <end position="321"/>
    </location>
</feature>
<protein>
    <submittedName>
        <fullName evidence="5">HCL525Cp</fullName>
    </submittedName>
</protein>
<dbReference type="AlphaFoldDB" id="A0A109UW34"/>
<evidence type="ECO:0000259" key="4">
    <source>
        <dbReference type="PROSITE" id="PS50238"/>
    </source>
</evidence>
<dbReference type="InterPro" id="IPR001849">
    <property type="entry name" value="PH_domain"/>
</dbReference>
<feature type="region of interest" description="Disordered" evidence="2">
    <location>
        <begin position="132"/>
        <end position="199"/>
    </location>
</feature>
<dbReference type="GeneID" id="28722831"/>
<dbReference type="PROSITE" id="PS50003">
    <property type="entry name" value="PH_DOMAIN"/>
    <property type="match status" value="1"/>
</dbReference>
<dbReference type="Pfam" id="PF00169">
    <property type="entry name" value="PH"/>
    <property type="match status" value="1"/>
</dbReference>
<dbReference type="InterPro" id="IPR008936">
    <property type="entry name" value="Rho_GTPase_activation_prot"/>
</dbReference>
<dbReference type="PANTHER" id="PTHR23176">
    <property type="entry name" value="RHO/RAC/CDC GTPASE-ACTIVATING PROTEIN"/>
    <property type="match status" value="1"/>
</dbReference>
<dbReference type="EMBL" id="CP014243">
    <property type="protein sequence ID" value="AMD19626.1"/>
    <property type="molecule type" value="Genomic_DNA"/>
</dbReference>
<evidence type="ECO:0000259" key="3">
    <source>
        <dbReference type="PROSITE" id="PS50003"/>
    </source>
</evidence>
<feature type="domain" description="Rho-GAP" evidence="4">
    <location>
        <begin position="821"/>
        <end position="1036"/>
    </location>
</feature>
<dbReference type="Proteomes" id="UP000243052">
    <property type="component" value="Chromosome iii"/>
</dbReference>
<reference evidence="5 6" key="1">
    <citation type="submission" date="2016-01" db="EMBL/GenBank/DDBJ databases">
        <title>Genome sequence of the yeast Holleya sinecauda.</title>
        <authorList>
            <person name="Dietrich F.S."/>
        </authorList>
    </citation>
    <scope>NUCLEOTIDE SEQUENCE [LARGE SCALE GENOMIC DNA]</scope>
    <source>
        <strain evidence="5 6">ATCC 58844</strain>
    </source>
</reference>
<dbReference type="CDD" id="cd13277">
    <property type="entry name" value="PH_Bem3"/>
    <property type="match status" value="1"/>
</dbReference>
<proteinExistence type="predicted"/>
<dbReference type="SMART" id="SM00324">
    <property type="entry name" value="RhoGAP"/>
    <property type="match status" value="1"/>
</dbReference>
<sequence length="1036" mass="114004">MEVESEAASRSISNTSTLQLLVNYDKFIAERDKSIETIEKIAEADTARPSYDDLYKENVRLRMQVHECNEEIASLKLIVSQLSSDKRTEITKLEQRDYKEFSPADRAISLPPRSANRRKNLKHLSLHTLGRLSNESLPANTKGGPSELTNGSVLRGLPTSKSAEIHPCTKSLMDEKRMTPQSKPVSRSSSSYSNTLGSPATSVVYRTSRISIASPVRSALPSKPSSAYPSEPPPSLSPDEGEGLRSPLRVGGSSEQINGDTNILHNTPPPSAGKDVSDSNSKYLASECNLSASVAGTSPGAPQENEEEENRSFSVDISDYHTDNESVVSKETYGEGSQHSRSIVESSELIEAKTSDLVDSSELIEAKTSDVESSKESFEPCDNVVQTPITSPFPHGHTLASSIPVMNVTSPPSSTNISMAAGKSATPVGSSTTPSGISQNNWESDIPLFVQPNELITVKIVVTSTLYHDLESNANILFSVIDKKSGKEMFKFAKTIDDVIELNNNISQFMELLQIPPLPDKQSFQTSIPIKVDSRREKLNDYFSMLLYVHPLPINVGLLISKFISTDPVMNPVLGDFLKEGTLLLRKSKTLGSNSTWRVRYCTVDGNVMNLCDKSIVTDSIKLCNSTIELQANLPDDKHGTKNGFIVTEHKKSGLSSSTKYYLCAETAKEREQWVSVLTTICESPATHSMLTVNPKSEASSLMDHASVSDSSYVGPIANLEVLDVSSPTKVTDGTSALASPEDDKDTKRRRKKSFFPFKKLGTSSQFPYSSGNDSISIFSQDDAPSMLASTTETTIAKSLQSMDLAAPSKAVFGIDLKTCLQLSSQVYQGQYEIPSVVYRCLEYLYKHRALYEEGIFRLSGSSLLIKTLQEQFDRDYDVDLCTYNENVSVTPGEENQGGVFVDVNTVTGLLKLYFRKLPHMIFGDDSYIEFKKIVDTFGGVDDKLVALKFKALIASGKIPKENVSLMYVLFELLVKINDNCEINKMNLRNLCIVFSPTLNIPVNILQPFILDFSCIFQDKQPATDRQTVDVHIPQL</sequence>
<evidence type="ECO:0000313" key="5">
    <source>
        <dbReference type="EMBL" id="AMD19626.1"/>
    </source>
</evidence>
<dbReference type="Gene3D" id="2.30.29.30">
    <property type="entry name" value="Pleckstrin-homology domain (PH domain)/Phosphotyrosine-binding domain (PTB)"/>
    <property type="match status" value="1"/>
</dbReference>
<dbReference type="Gene3D" id="1.10.555.10">
    <property type="entry name" value="Rho GTPase activation protein"/>
    <property type="match status" value="1"/>
</dbReference>
<dbReference type="PANTHER" id="PTHR23176:SF129">
    <property type="entry name" value="RHO GTPASE ACTIVATING PROTEIN AT 16F, ISOFORM E-RELATED"/>
    <property type="match status" value="1"/>
</dbReference>